<dbReference type="GO" id="GO:0006370">
    <property type="term" value="P:7-methylguanosine mRNA capping"/>
    <property type="evidence" value="ECO:0007669"/>
    <property type="project" value="TreeGrafter"/>
</dbReference>
<dbReference type="SUPFAM" id="SSF53335">
    <property type="entry name" value="S-adenosyl-L-methionine-dependent methyltransferases"/>
    <property type="match status" value="1"/>
</dbReference>
<evidence type="ECO:0000259" key="9">
    <source>
        <dbReference type="PROSITE" id="PS51614"/>
    </source>
</evidence>
<dbReference type="PROSITE" id="PS51614">
    <property type="entry name" value="SAM_MT_ADRIFT"/>
    <property type="match status" value="1"/>
</dbReference>
<dbReference type="EnsemblMetazoa" id="Aqu2.1.44667_001">
    <property type="protein sequence ID" value="Aqu2.1.44667_001"/>
    <property type="gene ID" value="Aqu2.1.44667"/>
</dbReference>
<dbReference type="InterPro" id="IPR050851">
    <property type="entry name" value="mRNA_Cap_2O-Ribose_MeTrfase"/>
</dbReference>
<keyword evidence="3 7" id="KW-0489">Methyltransferase</keyword>
<dbReference type="InterPro" id="IPR025807">
    <property type="entry name" value="Adrift-typ_MeTrfase"/>
</dbReference>
<keyword evidence="11" id="KW-1185">Reference proteome</keyword>
<dbReference type="InParanoid" id="A0A1X7VWF7"/>
<evidence type="ECO:0000256" key="5">
    <source>
        <dbReference type="ARBA" id="ARBA00022691"/>
    </source>
</evidence>
<dbReference type="EnsemblMetazoa" id="XM_020001202.1">
    <property type="protein sequence ID" value="XP_019856761.1"/>
    <property type="gene ID" value="LOC105313501"/>
</dbReference>
<evidence type="ECO:0000256" key="7">
    <source>
        <dbReference type="PROSITE-ProRule" id="PRU00946"/>
    </source>
</evidence>
<feature type="domain" description="Adrift-type SAM-dependent 2'-O-MTase" evidence="9">
    <location>
        <begin position="127"/>
        <end position="338"/>
    </location>
</feature>
<dbReference type="Proteomes" id="UP000007879">
    <property type="component" value="Unassembled WGS sequence"/>
</dbReference>
<keyword evidence="4 7" id="KW-0808">Transferase</keyword>
<feature type="binding site" evidence="7">
    <location>
        <position position="163"/>
    </location>
    <ligand>
        <name>S-adenosyl-L-methionine</name>
        <dbReference type="ChEBI" id="CHEBI:59789"/>
    </ligand>
</feature>
<dbReference type="GO" id="GO:0005634">
    <property type="term" value="C:nucleus"/>
    <property type="evidence" value="ECO:0007669"/>
    <property type="project" value="UniProtKB-ARBA"/>
</dbReference>
<comment type="catalytic activity">
    <reaction evidence="6">
        <text>a 5'-end (N(7)-methyl 5'-triphosphoguanosine)-(2'-O-methyl-ribonucleoside)-(ribonucleotide) in mRNA + S-adenosyl-L-methionine = a 5'-end (N(7)-methyl 5'-triphosphoguanosine)-(2'-O-methyl-ribonucleoside)-(2'-O-methyl-ribonucleotide) in mRNA + S-adenosyl-L-homocysteine + H(+)</text>
        <dbReference type="Rhea" id="RHEA:67024"/>
        <dbReference type="Rhea" id="RHEA-COMP:17169"/>
        <dbReference type="Rhea" id="RHEA-COMP:17170"/>
        <dbReference type="ChEBI" id="CHEBI:15378"/>
        <dbReference type="ChEBI" id="CHEBI:57856"/>
        <dbReference type="ChEBI" id="CHEBI:59789"/>
        <dbReference type="ChEBI" id="CHEBI:167612"/>
        <dbReference type="ChEBI" id="CHEBI:167614"/>
        <dbReference type="EC" id="2.1.1.296"/>
    </reaction>
</comment>
<proteinExistence type="predicted"/>
<feature type="active site" description="Proton acceptor" evidence="7">
    <location>
        <position position="291"/>
    </location>
</feature>
<dbReference type="GO" id="GO:0032259">
    <property type="term" value="P:methylation"/>
    <property type="evidence" value="ECO:0007669"/>
    <property type="project" value="UniProtKB-KW"/>
</dbReference>
<dbReference type="GO" id="GO:0120550">
    <property type="term" value="F:methyltransferase cap2 activity"/>
    <property type="evidence" value="ECO:0007669"/>
    <property type="project" value="UniProtKB-EC"/>
</dbReference>
<evidence type="ECO:0000256" key="3">
    <source>
        <dbReference type="ARBA" id="ARBA00022603"/>
    </source>
</evidence>
<gene>
    <name evidence="10" type="primary">105313501</name>
</gene>
<dbReference type="EC" id="2.1.1.296" evidence="1"/>
<accession>A0A1X7VWF7</accession>
<reference evidence="10" key="2">
    <citation type="submission" date="2017-05" db="UniProtKB">
        <authorList>
            <consortium name="EnsemblMetazoa"/>
        </authorList>
    </citation>
    <scope>IDENTIFICATION</scope>
</reference>
<dbReference type="InterPro" id="IPR002877">
    <property type="entry name" value="RNA_MeTrfase_FtsJ_dom"/>
</dbReference>
<dbReference type="GO" id="GO:0005737">
    <property type="term" value="C:cytoplasm"/>
    <property type="evidence" value="ECO:0007669"/>
    <property type="project" value="TreeGrafter"/>
</dbReference>
<dbReference type="eggNOG" id="KOG3674">
    <property type="taxonomic scope" value="Eukaryota"/>
</dbReference>
<dbReference type="PANTHER" id="PTHR16121">
    <property type="entry name" value="CAP-SPECIFIC MRNA (NUCLEOSIDE-2'-O-)-METHYLTRANSFERASE 1-RELATED"/>
    <property type="match status" value="1"/>
</dbReference>
<evidence type="ECO:0000313" key="10">
    <source>
        <dbReference type="EnsemblMetazoa" id="Aqu2.1.44667_001"/>
    </source>
</evidence>
<dbReference type="InterPro" id="IPR029063">
    <property type="entry name" value="SAM-dependent_MTases_sf"/>
</dbReference>
<name>A0A1X7VWF7_AMPQE</name>
<dbReference type="AlphaFoldDB" id="A0A1X7VWF7"/>
<feature type="binding site" evidence="7">
    <location>
        <position position="182"/>
    </location>
    <ligand>
        <name>S-adenosyl-L-methionine</name>
        <dbReference type="ChEBI" id="CHEBI:59789"/>
    </ligand>
</feature>
<dbReference type="OrthoDB" id="429597at2759"/>
<sequence>MFGTRRGDWGRGSRARGRGSYRGGDESPGRHRKGNASDEAEEQVRDLFSKKFQFHDEIPSTWKLPDPQQIFHHPQYSHRSLLDIRNKLNSVKSKLDDKEITSWHRHTKFTNRAGNIIPEVRKRHQPELCTQGWTKLHEILTVFNIVPDSVIRLNSLHLCEAPGAFVTSLNHYLKIHRMDIVWQWRATTLNPYYEGNSTVALIDQDRFMIETIDNWYFGQDNSGDITIWDNVIGLVEKVKKELKDVHLVTADGSIDCANSPAEQETIVSQLLFCETVAAFLVLRDDGTFILKSFTTLECQSACLLYLLATCFKKVNVYKPVSSKAGNSEQYIVCVGFKGRSVITDVHLNKLKQGFNATFSNRSLFPMASIPESFWAQLAECSLKFSTYQIHAIEENLRLYVCMKNSERKLIKEVKDICCEKFIERCKLKKLPRDKGILPSLHLDGVHGLHAVSLPVVSLSDAVRDRRTTGSFISRMTAIQRPWADTVQSIKLSGENYSVSTTGLSDAGKLVIHCLGYTGTGHEDEGIGSIDKEQSLSAIAVEPDDVFWLKSRHIQKSFDKQNLHTLDGKRVEKVTNSKFCSNESLRKLTGIIDKAEIIQSSNMADFAHIVSKSIPCHALLASNPPFYLNAEALNLAALDSLTGVVSQITVASEQCLSFVDLWGGPSGYGQYVYWTKCSHSIQGWGVVRSEVRSLHPSPMLARFVQWDTFQILGSVQGLNIVSNDTVNSIVAAVQSECPEGVQLVIGDVSSLPFGSHPPGNEECHTKQQFLTQCVCALKLMSHGGSFVCRLYSLLTRFSAALLYLLHSVFHEVALIKPITSSPVSPEQFIVCKGYVGCPTIICDLLLEVNNHISDLKQHQGYGHSGSTSDVLEIIPVQQLFDDTFYQYLASHNERMLKLQAHTLLKLEKYYLEPQVLSRDDISEKLKLGMLELLKLPKQIM</sequence>
<dbReference type="PANTHER" id="PTHR16121:SF2">
    <property type="entry name" value="CAP-SPECIFIC MRNA (NUCLEOSIDE-2'-O-)-METHYLTRANSFERASE 2"/>
    <property type="match status" value="1"/>
</dbReference>
<feature type="compositionally biased region" description="Basic and acidic residues" evidence="8">
    <location>
        <begin position="1"/>
        <end position="11"/>
    </location>
</feature>
<dbReference type="GO" id="GO:0004483">
    <property type="term" value="F:methyltransferase cap1 activity"/>
    <property type="evidence" value="ECO:0007669"/>
    <property type="project" value="TreeGrafter"/>
</dbReference>
<evidence type="ECO:0000256" key="1">
    <source>
        <dbReference type="ARBA" id="ARBA00012770"/>
    </source>
</evidence>
<feature type="binding site" evidence="7">
    <location>
        <position position="251"/>
    </location>
    <ligand>
        <name>S-adenosyl-L-methionine</name>
        <dbReference type="ChEBI" id="CHEBI:59789"/>
    </ligand>
</feature>
<dbReference type="Pfam" id="PF01728">
    <property type="entry name" value="FtsJ"/>
    <property type="match status" value="2"/>
</dbReference>
<dbReference type="STRING" id="400682.A0A1X7VWF7"/>
<keyword evidence="5 7" id="KW-0949">S-adenosyl-L-methionine</keyword>
<evidence type="ECO:0000256" key="4">
    <source>
        <dbReference type="ARBA" id="ARBA00022679"/>
    </source>
</evidence>
<evidence type="ECO:0000256" key="8">
    <source>
        <dbReference type="SAM" id="MobiDB-lite"/>
    </source>
</evidence>
<evidence type="ECO:0000313" key="11">
    <source>
        <dbReference type="Proteomes" id="UP000007879"/>
    </source>
</evidence>
<evidence type="ECO:0000256" key="6">
    <source>
        <dbReference type="ARBA" id="ARBA00049477"/>
    </source>
</evidence>
<reference evidence="11" key="1">
    <citation type="journal article" date="2010" name="Nature">
        <title>The Amphimedon queenslandica genome and the evolution of animal complexity.</title>
        <authorList>
            <person name="Srivastava M."/>
            <person name="Simakov O."/>
            <person name="Chapman J."/>
            <person name="Fahey B."/>
            <person name="Gauthier M.E."/>
            <person name="Mitros T."/>
            <person name="Richards G.S."/>
            <person name="Conaco C."/>
            <person name="Dacre M."/>
            <person name="Hellsten U."/>
            <person name="Larroux C."/>
            <person name="Putnam N.H."/>
            <person name="Stanke M."/>
            <person name="Adamska M."/>
            <person name="Darling A."/>
            <person name="Degnan S.M."/>
            <person name="Oakley T.H."/>
            <person name="Plachetzki D.C."/>
            <person name="Zhai Y."/>
            <person name="Adamski M."/>
            <person name="Calcino A."/>
            <person name="Cummins S.F."/>
            <person name="Goodstein D.M."/>
            <person name="Harris C."/>
            <person name="Jackson D.J."/>
            <person name="Leys S.P."/>
            <person name="Shu S."/>
            <person name="Woodcroft B.J."/>
            <person name="Vervoort M."/>
            <person name="Kosik K.S."/>
            <person name="Manning G."/>
            <person name="Degnan B.M."/>
            <person name="Rokhsar D.S."/>
        </authorList>
    </citation>
    <scope>NUCLEOTIDE SEQUENCE [LARGE SCALE GENOMIC DNA]</scope>
</reference>
<evidence type="ECO:0000256" key="2">
    <source>
        <dbReference type="ARBA" id="ARBA00021134"/>
    </source>
</evidence>
<organism evidence="10">
    <name type="scientific">Amphimedon queenslandica</name>
    <name type="common">Sponge</name>
    <dbReference type="NCBI Taxonomy" id="400682"/>
    <lineage>
        <taxon>Eukaryota</taxon>
        <taxon>Metazoa</taxon>
        <taxon>Porifera</taxon>
        <taxon>Demospongiae</taxon>
        <taxon>Heteroscleromorpha</taxon>
        <taxon>Haplosclerida</taxon>
        <taxon>Niphatidae</taxon>
        <taxon>Amphimedon</taxon>
    </lineage>
</organism>
<feature type="region of interest" description="Disordered" evidence="8">
    <location>
        <begin position="1"/>
        <end position="42"/>
    </location>
</feature>
<dbReference type="KEGG" id="aqu:105313501"/>
<dbReference type="Gene3D" id="3.40.50.12760">
    <property type="match status" value="2"/>
</dbReference>
<protein>
    <recommendedName>
        <fullName evidence="2">Cap-specific mRNA (nucleoside-2'-O-)-methyltransferase 2</fullName>
        <ecNumber evidence="1">2.1.1.296</ecNumber>
    </recommendedName>
</protein>